<feature type="chain" id="PRO_5026984407" description="histidine kinase" evidence="6">
    <location>
        <begin position="26"/>
        <end position="1157"/>
    </location>
</feature>
<feature type="domain" description="Histidine kinase" evidence="7">
    <location>
        <begin position="899"/>
        <end position="1156"/>
    </location>
</feature>
<reference evidence="8 9" key="1">
    <citation type="submission" date="2020-02" db="EMBL/GenBank/DDBJ databases">
        <title>Aliifodinibius halophilus 2W32, complete genome.</title>
        <authorList>
            <person name="Li Y."/>
            <person name="Wu S."/>
        </authorList>
    </citation>
    <scope>NUCLEOTIDE SEQUENCE [LARGE SCALE GENOMIC DNA]</scope>
    <source>
        <strain evidence="8 9">2W32</strain>
    </source>
</reference>
<dbReference type="InterPro" id="IPR005467">
    <property type="entry name" value="His_kinase_dom"/>
</dbReference>
<evidence type="ECO:0000256" key="3">
    <source>
        <dbReference type="ARBA" id="ARBA00022553"/>
    </source>
</evidence>
<dbReference type="RefSeq" id="WP_165267193.1">
    <property type="nucleotide sequence ID" value="NZ_JAALLS010000006.1"/>
</dbReference>
<dbReference type="InterPro" id="IPR036890">
    <property type="entry name" value="HATPase_C_sf"/>
</dbReference>
<name>A0A6M1TAF4_9BACT</name>
<dbReference type="GO" id="GO:0000155">
    <property type="term" value="F:phosphorelay sensor kinase activity"/>
    <property type="evidence" value="ECO:0007669"/>
    <property type="project" value="TreeGrafter"/>
</dbReference>
<evidence type="ECO:0000256" key="2">
    <source>
        <dbReference type="ARBA" id="ARBA00012438"/>
    </source>
</evidence>
<dbReference type="Pfam" id="PF02518">
    <property type="entry name" value="HATPase_c"/>
    <property type="match status" value="1"/>
</dbReference>
<evidence type="ECO:0000313" key="8">
    <source>
        <dbReference type="EMBL" id="NGP87954.1"/>
    </source>
</evidence>
<feature type="transmembrane region" description="Helical" evidence="5">
    <location>
        <begin position="821"/>
        <end position="840"/>
    </location>
</feature>
<dbReference type="SUPFAM" id="SSF55874">
    <property type="entry name" value="ATPase domain of HSP90 chaperone/DNA topoisomerase II/histidine kinase"/>
    <property type="match status" value="1"/>
</dbReference>
<dbReference type="EMBL" id="JAALLS010000006">
    <property type="protein sequence ID" value="NGP87954.1"/>
    <property type="molecule type" value="Genomic_DNA"/>
</dbReference>
<keyword evidence="5" id="KW-1133">Transmembrane helix</keyword>
<evidence type="ECO:0000259" key="7">
    <source>
        <dbReference type="PROSITE" id="PS50109"/>
    </source>
</evidence>
<evidence type="ECO:0000256" key="6">
    <source>
        <dbReference type="SAM" id="SignalP"/>
    </source>
</evidence>
<dbReference type="Gene3D" id="3.30.565.10">
    <property type="entry name" value="Histidine kinase-like ATPase, C-terminal domain"/>
    <property type="match status" value="1"/>
</dbReference>
<proteinExistence type="predicted"/>
<organism evidence="8 9">
    <name type="scientific">Fodinibius halophilus</name>
    <dbReference type="NCBI Taxonomy" id="1736908"/>
    <lineage>
        <taxon>Bacteria</taxon>
        <taxon>Pseudomonadati</taxon>
        <taxon>Balneolota</taxon>
        <taxon>Balneolia</taxon>
        <taxon>Balneolales</taxon>
        <taxon>Balneolaceae</taxon>
        <taxon>Fodinibius</taxon>
    </lineage>
</organism>
<dbReference type="PANTHER" id="PTHR43547:SF2">
    <property type="entry name" value="HYBRID SIGNAL TRANSDUCTION HISTIDINE KINASE C"/>
    <property type="match status" value="1"/>
</dbReference>
<keyword evidence="5" id="KW-0812">Transmembrane</keyword>
<sequence>MEVQRLKVRCSFFLLLLMLSVTVSRGQVLQNTEFHQLTPVDGLSQRSVYAILQDEQGYMWFATQDGLNKYNGYEFTIYTHNADDRYSISSNEVRTLYEDSKGNLWVGTLGRGVNLYDREKDRFIRFQGDIDRPQETLSDNSIWDIYEDNNGNFWVGTSWGLNLMERTGPKDEHYLSKDTHYVNKKNDSLSISSNNVTAIYEDSRGNLWVGTEDGLNIMNRQTGQFKRYFHDPDNKNSISANHITTIYEDSKGRLWIGTDGGGLNYYNYKEDTFSSYSHDNTDPNSIVGDRIYAIEEDYKGLLWIGTSNEGLSVFDRAKEQFHNFKYDKYNPKSIHKNGILSLFEGDDRTMWIGTFSGGVNFVDRDKKKIEHYKNNPNDSTSLTYNTVRSFLETSTGTFLIGTDGGGLNIFDRDNGTFSAIRHNPDDKNSIPSDVVLAMEEHQKKNHVWLGTYNGGVSQYNLADNTFKHYQHNPDDVNSLSSNDIFELYKSSRGNLWIGTNGGGVNVLDPQTENIRRYKEDPGDTTSIGNNDIRSFYEDSKGNIWIGSYGGNLTKFNRSKEEFQFFNINGGNLYSSVIQCMLEDQQQRLWLGTRGGGLKLFNRKTHKLTTYSKEDGLPNNVINGMLTDNNGHIWISTNDGLAKFDPDTEKFTKYGIKDGLQSREFSEGAHYKDRQGYMYFGGANGFNRFHPDSITATDKVPQLVLTNFQLFNETVKIGENTPLKKHISQTEQITLPYNSSVITLNYAALEYSAVKGVRYAYKLEGFDSKWNLVGKKRSATYTNLDPGEYHFKLKTANSDGVWGAEKDALTLVIVPPFWRTTWFYLISAILIIGVVSAGYRYRIRSIQEQNKRLEEKVELRTKELNKKNDDLQKALQDLKRTRSELIEKAHKAGMADLATGVIHNIGNILNSINISTTQIAETLNNSKLPKYKRANALLKEHKDNLEDFLINDPRGNKLLDYYLKLEKPLENEHQNLKAHCERLTQKVKLITEVIDTQQSFAKVGRVEESARLREIIKDILKIQSDSISRHELTIKTEFDDQDEVKVQKSKLMHILVNLFKNAKEAMAHKPPSERIIWIETWQEEEHLYLSIADNGSGIKKENLGSVFTQGFTTKDSGHGFGLHSSANYISEMGGSIKVKSDGQGKGATFILTFTKIDQ</sequence>
<dbReference type="Gene3D" id="2.130.10.10">
    <property type="entry name" value="YVTN repeat-like/Quinoprotein amine dehydrogenase"/>
    <property type="match status" value="4"/>
</dbReference>
<keyword evidence="4" id="KW-0175">Coiled coil</keyword>
<dbReference type="InterPro" id="IPR011110">
    <property type="entry name" value="Reg_prop"/>
</dbReference>
<protein>
    <recommendedName>
        <fullName evidence="2">histidine kinase</fullName>
        <ecNumber evidence="2">2.7.13.3</ecNumber>
    </recommendedName>
</protein>
<dbReference type="SUPFAM" id="SSF63829">
    <property type="entry name" value="Calcium-dependent phosphotriesterase"/>
    <property type="match status" value="1"/>
</dbReference>
<dbReference type="Proteomes" id="UP000479132">
    <property type="component" value="Unassembled WGS sequence"/>
</dbReference>
<evidence type="ECO:0000256" key="5">
    <source>
        <dbReference type="SAM" id="Phobius"/>
    </source>
</evidence>
<comment type="caution">
    <text evidence="8">The sequence shown here is derived from an EMBL/GenBank/DDBJ whole genome shotgun (WGS) entry which is preliminary data.</text>
</comment>
<dbReference type="InterPro" id="IPR003594">
    <property type="entry name" value="HATPase_dom"/>
</dbReference>
<dbReference type="AlphaFoldDB" id="A0A6M1TAF4"/>
<keyword evidence="9" id="KW-1185">Reference proteome</keyword>
<dbReference type="EC" id="2.7.13.3" evidence="2"/>
<evidence type="ECO:0000313" key="9">
    <source>
        <dbReference type="Proteomes" id="UP000479132"/>
    </source>
</evidence>
<evidence type="ECO:0000256" key="4">
    <source>
        <dbReference type="SAM" id="Coils"/>
    </source>
</evidence>
<dbReference type="SUPFAM" id="SSF50998">
    <property type="entry name" value="Quinoprotein alcohol dehydrogenase-like"/>
    <property type="match status" value="1"/>
</dbReference>
<dbReference type="InterPro" id="IPR011047">
    <property type="entry name" value="Quinoprotein_ADH-like_sf"/>
</dbReference>
<dbReference type="InterPro" id="IPR015943">
    <property type="entry name" value="WD40/YVTN_repeat-like_dom_sf"/>
</dbReference>
<gene>
    <name evidence="8" type="ORF">G3569_06285</name>
</gene>
<accession>A0A6M1TAF4</accession>
<feature type="coiled-coil region" evidence="4">
    <location>
        <begin position="835"/>
        <end position="887"/>
    </location>
</feature>
<dbReference type="SMART" id="SM00387">
    <property type="entry name" value="HATPase_c"/>
    <property type="match status" value="1"/>
</dbReference>
<dbReference type="Pfam" id="PF07495">
    <property type="entry name" value="Y_Y_Y"/>
    <property type="match status" value="1"/>
</dbReference>
<dbReference type="PROSITE" id="PS50109">
    <property type="entry name" value="HIS_KIN"/>
    <property type="match status" value="1"/>
</dbReference>
<dbReference type="PANTHER" id="PTHR43547">
    <property type="entry name" value="TWO-COMPONENT HISTIDINE KINASE"/>
    <property type="match status" value="1"/>
</dbReference>
<feature type="signal peptide" evidence="6">
    <location>
        <begin position="1"/>
        <end position="25"/>
    </location>
</feature>
<dbReference type="Gene3D" id="2.60.40.10">
    <property type="entry name" value="Immunoglobulins"/>
    <property type="match status" value="1"/>
</dbReference>
<dbReference type="InterPro" id="IPR013783">
    <property type="entry name" value="Ig-like_fold"/>
</dbReference>
<keyword evidence="6" id="KW-0732">Signal</keyword>
<comment type="catalytic activity">
    <reaction evidence="1">
        <text>ATP + protein L-histidine = ADP + protein N-phospho-L-histidine.</text>
        <dbReference type="EC" id="2.7.13.3"/>
    </reaction>
</comment>
<keyword evidence="5" id="KW-0472">Membrane</keyword>
<dbReference type="Pfam" id="PF07494">
    <property type="entry name" value="Reg_prop"/>
    <property type="match status" value="10"/>
</dbReference>
<dbReference type="InterPro" id="IPR004358">
    <property type="entry name" value="Sig_transdc_His_kin-like_C"/>
</dbReference>
<keyword evidence="3" id="KW-0597">Phosphoprotein</keyword>
<dbReference type="FunFam" id="2.60.40.10:FF:000791">
    <property type="entry name" value="Two-component system sensor histidine kinase/response regulator"/>
    <property type="match status" value="1"/>
</dbReference>
<dbReference type="InterPro" id="IPR011123">
    <property type="entry name" value="Y_Y_Y"/>
</dbReference>
<dbReference type="PRINTS" id="PR00344">
    <property type="entry name" value="BCTRLSENSOR"/>
</dbReference>
<evidence type="ECO:0000256" key="1">
    <source>
        <dbReference type="ARBA" id="ARBA00000085"/>
    </source>
</evidence>